<dbReference type="CDD" id="cd02440">
    <property type="entry name" value="AdoMet_MTases"/>
    <property type="match status" value="1"/>
</dbReference>
<dbReference type="InterPro" id="IPR029063">
    <property type="entry name" value="SAM-dependent_MTases_sf"/>
</dbReference>
<dbReference type="Pfam" id="PF08241">
    <property type="entry name" value="Methyltransf_11"/>
    <property type="match status" value="1"/>
</dbReference>
<dbReference type="SUPFAM" id="SSF53335">
    <property type="entry name" value="S-adenosyl-L-methionine-dependent methyltransferases"/>
    <property type="match status" value="1"/>
</dbReference>
<feature type="domain" description="Methyltransferase type 11" evidence="1">
    <location>
        <begin position="38"/>
        <end position="134"/>
    </location>
</feature>
<feature type="non-terminal residue" evidence="2">
    <location>
        <position position="273"/>
    </location>
</feature>
<dbReference type="InterPro" id="IPR013216">
    <property type="entry name" value="Methyltransf_11"/>
</dbReference>
<gene>
    <name evidence="2" type="ORF">S06H3_34845</name>
</gene>
<dbReference type="EMBL" id="BARV01020961">
    <property type="protein sequence ID" value="GAI19048.1"/>
    <property type="molecule type" value="Genomic_DNA"/>
</dbReference>
<reference evidence="2" key="1">
    <citation type="journal article" date="2014" name="Front. Microbiol.">
        <title>High frequency of phylogenetically diverse reductive dehalogenase-homologous genes in deep subseafloor sedimentary metagenomes.</title>
        <authorList>
            <person name="Kawai M."/>
            <person name="Futagami T."/>
            <person name="Toyoda A."/>
            <person name="Takaki Y."/>
            <person name="Nishi S."/>
            <person name="Hori S."/>
            <person name="Arai W."/>
            <person name="Tsubouchi T."/>
            <person name="Morono Y."/>
            <person name="Uchiyama I."/>
            <person name="Ito T."/>
            <person name="Fujiyama A."/>
            <person name="Inagaki F."/>
            <person name="Takami H."/>
        </authorList>
    </citation>
    <scope>NUCLEOTIDE SEQUENCE</scope>
    <source>
        <strain evidence="2">Expedition CK06-06</strain>
    </source>
</reference>
<evidence type="ECO:0000313" key="2">
    <source>
        <dbReference type="EMBL" id="GAI19048.1"/>
    </source>
</evidence>
<dbReference type="PANTHER" id="PTHR43861">
    <property type="entry name" value="TRANS-ACONITATE 2-METHYLTRANSFERASE-RELATED"/>
    <property type="match status" value="1"/>
</dbReference>
<evidence type="ECO:0000259" key="1">
    <source>
        <dbReference type="Pfam" id="PF08241"/>
    </source>
</evidence>
<dbReference type="AlphaFoldDB" id="X1LIZ8"/>
<dbReference type="Gene3D" id="3.40.50.150">
    <property type="entry name" value="Vaccinia Virus protein VP39"/>
    <property type="match status" value="1"/>
</dbReference>
<comment type="caution">
    <text evidence="2">The sequence shown here is derived from an EMBL/GenBank/DDBJ whole genome shotgun (WGS) entry which is preliminary data.</text>
</comment>
<feature type="non-terminal residue" evidence="2">
    <location>
        <position position="1"/>
    </location>
</feature>
<accession>X1LIZ8</accession>
<proteinExistence type="predicted"/>
<organism evidence="2">
    <name type="scientific">marine sediment metagenome</name>
    <dbReference type="NCBI Taxonomy" id="412755"/>
    <lineage>
        <taxon>unclassified sequences</taxon>
        <taxon>metagenomes</taxon>
        <taxon>ecological metagenomes</taxon>
    </lineage>
</organism>
<name>X1LIZ8_9ZZZZ</name>
<dbReference type="PANTHER" id="PTHR43861:SF1">
    <property type="entry name" value="TRANS-ACONITATE 2-METHYLTRANSFERASE"/>
    <property type="match status" value="1"/>
</dbReference>
<sequence length="273" mass="29687">DYFDPLAPNWDREVTPERLECLSNIIKKLDIKLGSHVLDIGSGTGILLPFLIEAVGGEGRIIALDLSAKMLHEAKAKGFQSIVDFVQADAAAIPLPHNCIDLAICNSVFPHFNNKAKALKEIARVLKSNGQLVICHTASREAINQLHQSIGGMVGADLLPDETELRELIRQVGLTVTSLEDNPKRYLVIARKATANPAIIAVTRARKIKFPRLTVSILPQNKFKASVLEPGIMPMKRNASPSIKEKTMPIEVSGLSSPRSAMGPIIAAEARLK</sequence>
<protein>
    <recommendedName>
        <fullName evidence="1">Methyltransferase type 11 domain-containing protein</fullName>
    </recommendedName>
</protein>
<dbReference type="GO" id="GO:0008757">
    <property type="term" value="F:S-adenosylmethionine-dependent methyltransferase activity"/>
    <property type="evidence" value="ECO:0007669"/>
    <property type="project" value="InterPro"/>
</dbReference>